<evidence type="ECO:0000313" key="5">
    <source>
        <dbReference type="Proteomes" id="UP000037136"/>
    </source>
</evidence>
<sequence length="351" mass="39182">MSRFIPRDSFPIPSCIPHTYFSGHHVSAMERIKKLLPTITLVLECRDFRLPLSTHNPHLEKLVSGHERIVVYTKADLGADSVTARKSLRTLRTSPERGALYGDFFWERKSMRMTEALVLRIRRLGCSHADVSPLGLRTLLVGMPNVGKSTLLNQLRAVGNSSIKVSERRKAARTGDQAGVTRSVSTPVRIWDPLTAMVDGGKIGGPGAYVIDTPGIFMPYVHDGETMIKLALTNGIKKGLIPDDILADYLLYCMNRWKPSLYRRYSEPTNDINEFLVAVAKREGKLKARGVPDLHEAASLVLSRWREGRLGRFVIDDLSPHKLEEYRLQLLSPQTSLNQAKKMAKTAVAGS</sequence>
<dbReference type="GO" id="GO:0005525">
    <property type="term" value="F:GTP binding"/>
    <property type="evidence" value="ECO:0007669"/>
    <property type="project" value="UniProtKB-KW"/>
</dbReference>
<evidence type="ECO:0000259" key="3">
    <source>
        <dbReference type="Pfam" id="PF01926"/>
    </source>
</evidence>
<dbReference type="SUPFAM" id="SSF52540">
    <property type="entry name" value="P-loop containing nucleoside triphosphate hydrolases"/>
    <property type="match status" value="2"/>
</dbReference>
<dbReference type="Gene3D" id="3.40.50.300">
    <property type="entry name" value="P-loop containing nucleotide triphosphate hydrolases"/>
    <property type="match status" value="1"/>
</dbReference>
<dbReference type="InterPro" id="IPR027417">
    <property type="entry name" value="P-loop_NTPase"/>
</dbReference>
<accession>A0A2A9PE70</accession>
<dbReference type="OrthoDB" id="269151at2759"/>
<gene>
    <name evidence="4" type="ORF">XA68_12681</name>
</gene>
<comment type="caution">
    <text evidence="4">The sequence shown here is derived from an EMBL/GenBank/DDBJ whole genome shotgun (WGS) entry which is preliminary data.</text>
</comment>
<reference evidence="4 5" key="2">
    <citation type="journal article" date="2017" name="Sci. Rep.">
        <title>Ant-infecting Ophiocordyceps genomes reveal a high diversity of potential behavioral manipulation genes and a possible major role for enterotoxins.</title>
        <authorList>
            <person name="de Bekker C."/>
            <person name="Ohm R.A."/>
            <person name="Evans H.C."/>
            <person name="Brachmann A."/>
            <person name="Hughes D.P."/>
        </authorList>
    </citation>
    <scope>NUCLEOTIDE SEQUENCE [LARGE SCALE GENOMIC DNA]</scope>
    <source>
        <strain evidence="4 5">SC16a</strain>
    </source>
</reference>
<proteinExistence type="predicted"/>
<evidence type="ECO:0000256" key="1">
    <source>
        <dbReference type="ARBA" id="ARBA00022741"/>
    </source>
</evidence>
<dbReference type="GO" id="GO:0003924">
    <property type="term" value="F:GTPase activity"/>
    <property type="evidence" value="ECO:0007669"/>
    <property type="project" value="TreeGrafter"/>
</dbReference>
<protein>
    <recommendedName>
        <fullName evidence="3">G domain-containing protein</fullName>
    </recommendedName>
</protein>
<keyword evidence="5" id="KW-1185">Reference proteome</keyword>
<dbReference type="Proteomes" id="UP000037136">
    <property type="component" value="Unassembled WGS sequence"/>
</dbReference>
<dbReference type="STRING" id="268505.A0A2A9PE70"/>
<keyword evidence="1" id="KW-0547">Nucleotide-binding</keyword>
<dbReference type="InterPro" id="IPR023179">
    <property type="entry name" value="GTP-bd_ortho_bundle_sf"/>
</dbReference>
<dbReference type="GO" id="GO:0005739">
    <property type="term" value="C:mitochondrion"/>
    <property type="evidence" value="ECO:0007669"/>
    <property type="project" value="TreeGrafter"/>
</dbReference>
<reference evidence="4 5" key="1">
    <citation type="journal article" date="2015" name="BMC Genomics">
        <title>Gene expression during zombie ant biting behavior reflects the complexity underlying fungal parasitic behavioral manipulation.</title>
        <authorList>
            <person name="de Bekker C."/>
            <person name="Ohm R.A."/>
            <person name="Loreto R.G."/>
            <person name="Sebastian A."/>
            <person name="Albert I."/>
            <person name="Merrow M."/>
            <person name="Brachmann A."/>
            <person name="Hughes D.P."/>
        </authorList>
    </citation>
    <scope>NUCLEOTIDE SEQUENCE [LARGE SCALE GENOMIC DNA]</scope>
    <source>
        <strain evidence="4 5">SC16a</strain>
    </source>
</reference>
<dbReference type="AlphaFoldDB" id="A0A2A9PE70"/>
<dbReference type="InterPro" id="IPR006073">
    <property type="entry name" value="GTP-bd"/>
</dbReference>
<organism evidence="4 5">
    <name type="scientific">Ophiocordyceps unilateralis</name>
    <name type="common">Zombie-ant fungus</name>
    <name type="synonym">Torrubia unilateralis</name>
    <dbReference type="NCBI Taxonomy" id="268505"/>
    <lineage>
        <taxon>Eukaryota</taxon>
        <taxon>Fungi</taxon>
        <taxon>Dikarya</taxon>
        <taxon>Ascomycota</taxon>
        <taxon>Pezizomycotina</taxon>
        <taxon>Sordariomycetes</taxon>
        <taxon>Hypocreomycetidae</taxon>
        <taxon>Hypocreales</taxon>
        <taxon>Ophiocordycipitaceae</taxon>
        <taxon>Ophiocordyceps</taxon>
    </lineage>
</organism>
<name>A0A2A9PE70_OPHUN</name>
<dbReference type="PANTHER" id="PTHR45782">
    <property type="entry name" value="MITOCHONDRIAL RIBOSOME-ASSOCIATED GTPASE 1"/>
    <property type="match status" value="1"/>
</dbReference>
<dbReference type="GO" id="GO:0032543">
    <property type="term" value="P:mitochondrial translation"/>
    <property type="evidence" value="ECO:0007669"/>
    <property type="project" value="TreeGrafter"/>
</dbReference>
<dbReference type="Gene3D" id="1.10.1580.10">
    <property type="match status" value="1"/>
</dbReference>
<dbReference type="EMBL" id="LAZP02000218">
    <property type="protein sequence ID" value="PFH59197.1"/>
    <property type="molecule type" value="Genomic_DNA"/>
</dbReference>
<evidence type="ECO:0000313" key="4">
    <source>
        <dbReference type="EMBL" id="PFH59197.1"/>
    </source>
</evidence>
<dbReference type="Pfam" id="PF01926">
    <property type="entry name" value="MMR_HSR1"/>
    <property type="match status" value="1"/>
</dbReference>
<dbReference type="PANTHER" id="PTHR45782:SF4">
    <property type="entry name" value="MITOCHONDRIAL RIBOSOME-ASSOCIATED GTPASE 1"/>
    <property type="match status" value="1"/>
</dbReference>
<evidence type="ECO:0000256" key="2">
    <source>
        <dbReference type="ARBA" id="ARBA00023134"/>
    </source>
</evidence>
<keyword evidence="2" id="KW-0342">GTP-binding</keyword>
<feature type="domain" description="G" evidence="3">
    <location>
        <begin position="138"/>
        <end position="232"/>
    </location>
</feature>